<dbReference type="Proteomes" id="UP000308600">
    <property type="component" value="Unassembled WGS sequence"/>
</dbReference>
<dbReference type="EMBL" id="ML208579">
    <property type="protein sequence ID" value="TFK62464.1"/>
    <property type="molecule type" value="Genomic_DNA"/>
</dbReference>
<accession>A0ACD3AAV9</accession>
<protein>
    <submittedName>
        <fullName evidence="1">Uncharacterized protein</fullName>
    </submittedName>
</protein>
<keyword evidence="2" id="KW-1185">Reference proteome</keyword>
<gene>
    <name evidence="1" type="ORF">BDN72DRAFT_848660</name>
</gene>
<name>A0ACD3AAV9_9AGAR</name>
<reference evidence="1 2" key="1">
    <citation type="journal article" date="2019" name="Nat. Ecol. Evol.">
        <title>Megaphylogeny resolves global patterns of mushroom evolution.</title>
        <authorList>
            <person name="Varga T."/>
            <person name="Krizsan K."/>
            <person name="Foldi C."/>
            <person name="Dima B."/>
            <person name="Sanchez-Garcia M."/>
            <person name="Sanchez-Ramirez S."/>
            <person name="Szollosi G.J."/>
            <person name="Szarkandi J.G."/>
            <person name="Papp V."/>
            <person name="Albert L."/>
            <person name="Andreopoulos W."/>
            <person name="Angelini C."/>
            <person name="Antonin V."/>
            <person name="Barry K.W."/>
            <person name="Bougher N.L."/>
            <person name="Buchanan P."/>
            <person name="Buyck B."/>
            <person name="Bense V."/>
            <person name="Catcheside P."/>
            <person name="Chovatia M."/>
            <person name="Cooper J."/>
            <person name="Damon W."/>
            <person name="Desjardin D."/>
            <person name="Finy P."/>
            <person name="Geml J."/>
            <person name="Haridas S."/>
            <person name="Hughes K."/>
            <person name="Justo A."/>
            <person name="Karasinski D."/>
            <person name="Kautmanova I."/>
            <person name="Kiss B."/>
            <person name="Kocsube S."/>
            <person name="Kotiranta H."/>
            <person name="LaButti K.M."/>
            <person name="Lechner B.E."/>
            <person name="Liimatainen K."/>
            <person name="Lipzen A."/>
            <person name="Lukacs Z."/>
            <person name="Mihaltcheva S."/>
            <person name="Morgado L.N."/>
            <person name="Niskanen T."/>
            <person name="Noordeloos M.E."/>
            <person name="Ohm R.A."/>
            <person name="Ortiz-Santana B."/>
            <person name="Ovrebo C."/>
            <person name="Racz N."/>
            <person name="Riley R."/>
            <person name="Savchenko A."/>
            <person name="Shiryaev A."/>
            <person name="Soop K."/>
            <person name="Spirin V."/>
            <person name="Szebenyi C."/>
            <person name="Tomsovsky M."/>
            <person name="Tulloss R.E."/>
            <person name="Uehling J."/>
            <person name="Grigoriev I.V."/>
            <person name="Vagvolgyi C."/>
            <person name="Papp T."/>
            <person name="Martin F.M."/>
            <person name="Miettinen O."/>
            <person name="Hibbett D.S."/>
            <person name="Nagy L.G."/>
        </authorList>
    </citation>
    <scope>NUCLEOTIDE SEQUENCE [LARGE SCALE GENOMIC DNA]</scope>
    <source>
        <strain evidence="1 2">NL-1719</strain>
    </source>
</reference>
<sequence length="521" mass="58808">MENPSALAVVNVSPEPLISSDSSPIACLPLEILPLIFLEVLQASRAKYSAILTISRVARHWRIIALSTPELWTWIDTHDVGIIQTFMTRAKDRPLSVSLHEVEADNDLPVNTVLQALHNIRHLELSVHYHTDWTRMGVFDEMEGPAPILETLNLDGVCLPETLFAGSIPSLQHLHLDSFDIGLESIPDCPQLRSLRLIRPEEQIHIPEFLRRLPTFPLLEVLETVGIFESYSGGGDLPGPVELPNLRTLRIESELVLDAVHLLERLRVPTSCKIKLDVSQRESHYYLSLFPALPTCRTGPTAFIRKVKILAAGWLTIETYEGDRSPTRDRHAHKYAQRSNVKFTIWPPDRDRKGYCIHMAADVCQNYLDLSRLETIDLLSSGLRDHPTQSFWTYVDSLSTLRVLKVRQSYASSFIDYISTVPPSTGELLPPFSTINELVYEDPSDDADGYIARLTELVQYLRMRAAKGLALTTLTLVHVKKYPREIPNGVRDDLRGMVQQVRRKVKGIVFDAMSSDVVGEC</sequence>
<evidence type="ECO:0000313" key="2">
    <source>
        <dbReference type="Proteomes" id="UP000308600"/>
    </source>
</evidence>
<organism evidence="1 2">
    <name type="scientific">Pluteus cervinus</name>
    <dbReference type="NCBI Taxonomy" id="181527"/>
    <lineage>
        <taxon>Eukaryota</taxon>
        <taxon>Fungi</taxon>
        <taxon>Dikarya</taxon>
        <taxon>Basidiomycota</taxon>
        <taxon>Agaricomycotina</taxon>
        <taxon>Agaricomycetes</taxon>
        <taxon>Agaricomycetidae</taxon>
        <taxon>Agaricales</taxon>
        <taxon>Pluteineae</taxon>
        <taxon>Pluteaceae</taxon>
        <taxon>Pluteus</taxon>
    </lineage>
</organism>
<proteinExistence type="predicted"/>
<evidence type="ECO:0000313" key="1">
    <source>
        <dbReference type="EMBL" id="TFK62464.1"/>
    </source>
</evidence>